<dbReference type="Proteomes" id="UP001143700">
    <property type="component" value="Unassembled WGS sequence"/>
</dbReference>
<comment type="caution">
    <text evidence="1">The sequence shown here is derived from an EMBL/GenBank/DDBJ whole genome shotgun (WGS) entry which is preliminary data.</text>
</comment>
<organism evidence="1 2">
    <name type="scientific">Lactobacillus amylovorus</name>
    <dbReference type="NCBI Taxonomy" id="1604"/>
    <lineage>
        <taxon>Bacteria</taxon>
        <taxon>Bacillati</taxon>
        <taxon>Bacillota</taxon>
        <taxon>Bacilli</taxon>
        <taxon>Lactobacillales</taxon>
        <taxon>Lactobacillaceae</taxon>
        <taxon>Lactobacillus</taxon>
    </lineage>
</organism>
<evidence type="ECO:0000313" key="1">
    <source>
        <dbReference type="EMBL" id="MDB6262804.1"/>
    </source>
</evidence>
<proteinExistence type="predicted"/>
<dbReference type="EMBL" id="JAOTGU010000019">
    <property type="protein sequence ID" value="MDB6262804.1"/>
    <property type="molecule type" value="Genomic_DNA"/>
</dbReference>
<dbReference type="RefSeq" id="WP_271870738.1">
    <property type="nucleotide sequence ID" value="NZ_JAOTGU010000019.1"/>
</dbReference>
<dbReference type="AlphaFoldDB" id="A0A9X4AD77"/>
<accession>A0A9X4AD77</accession>
<evidence type="ECO:0000313" key="2">
    <source>
        <dbReference type="Proteomes" id="UP001143700"/>
    </source>
</evidence>
<gene>
    <name evidence="1" type="ORF">ODV15_09650</name>
</gene>
<sequence>MTNENKTKHIDIFIEWQQGASFYYCGQKLTSCQTQELVNFAGLKSSEVVFSRLYTLFDNKD</sequence>
<protein>
    <submittedName>
        <fullName evidence="1">Uncharacterized protein</fullName>
    </submittedName>
</protein>
<name>A0A9X4AD77_LACAM</name>
<reference evidence="1" key="2">
    <citation type="submission" date="2022-10" db="EMBL/GenBank/DDBJ databases">
        <authorList>
            <person name="Kostovova I."/>
            <person name="Moravkova M."/>
            <person name="Pechar R."/>
        </authorList>
    </citation>
    <scope>NUCLEOTIDE SEQUENCE</scope>
    <source>
        <strain evidence="1">M356A</strain>
    </source>
</reference>
<reference evidence="1" key="1">
    <citation type="journal article" date="2022" name="Microorganisms">
        <title>Antibiotic Susceptibility, Resistance Gene Determinants and Corresponding Genomic Regions in Lactobacillus amylovorus Isolates Derived from Wild Boars and Domestic Pigs.</title>
        <authorList>
            <person name="Moravkova M."/>
            <person name="Kostovova I."/>
            <person name="Kavanova K."/>
            <person name="Pechar R."/>
            <person name="Stanek S."/>
            <person name="Brychta A."/>
            <person name="Zeman M."/>
            <person name="Kubasova T."/>
        </authorList>
    </citation>
    <scope>NUCLEOTIDE SEQUENCE</scope>
    <source>
        <strain evidence="1">M356A</strain>
    </source>
</reference>